<gene>
    <name evidence="2" type="ORF">B2J93_222</name>
</gene>
<dbReference type="STRING" id="503106.A0A218Z120"/>
<evidence type="ECO:0000313" key="2">
    <source>
        <dbReference type="EMBL" id="OWP00926.1"/>
    </source>
</evidence>
<feature type="compositionally biased region" description="Polar residues" evidence="1">
    <location>
        <begin position="371"/>
        <end position="380"/>
    </location>
</feature>
<feature type="compositionally biased region" description="Polar residues" evidence="1">
    <location>
        <begin position="1045"/>
        <end position="1054"/>
    </location>
</feature>
<feature type="compositionally biased region" description="Acidic residues" evidence="1">
    <location>
        <begin position="490"/>
        <end position="500"/>
    </location>
</feature>
<evidence type="ECO:0000256" key="1">
    <source>
        <dbReference type="SAM" id="MobiDB-lite"/>
    </source>
</evidence>
<feature type="region of interest" description="Disordered" evidence="1">
    <location>
        <begin position="284"/>
        <end position="380"/>
    </location>
</feature>
<feature type="compositionally biased region" description="Low complexity" evidence="1">
    <location>
        <begin position="879"/>
        <end position="889"/>
    </location>
</feature>
<feature type="compositionally biased region" description="Polar residues" evidence="1">
    <location>
        <begin position="971"/>
        <end position="1016"/>
    </location>
</feature>
<feature type="region of interest" description="Disordered" evidence="1">
    <location>
        <begin position="490"/>
        <end position="513"/>
    </location>
</feature>
<feature type="compositionally biased region" description="Polar residues" evidence="1">
    <location>
        <begin position="626"/>
        <end position="637"/>
    </location>
</feature>
<feature type="compositionally biased region" description="Basic and acidic residues" evidence="1">
    <location>
        <begin position="312"/>
        <end position="335"/>
    </location>
</feature>
<feature type="region of interest" description="Disordered" evidence="1">
    <location>
        <begin position="722"/>
        <end position="751"/>
    </location>
</feature>
<name>A0A218Z120_9HELO</name>
<feature type="region of interest" description="Disordered" evidence="1">
    <location>
        <begin position="546"/>
        <end position="571"/>
    </location>
</feature>
<proteinExistence type="predicted"/>
<dbReference type="EMBL" id="MZNU01000298">
    <property type="protein sequence ID" value="OWP00926.1"/>
    <property type="molecule type" value="Genomic_DNA"/>
</dbReference>
<feature type="region of interest" description="Disordered" evidence="1">
    <location>
        <begin position="626"/>
        <end position="660"/>
    </location>
</feature>
<reference evidence="2 3" key="1">
    <citation type="submission" date="2017-04" db="EMBL/GenBank/DDBJ databases">
        <title>Draft genome sequence of Marssonina coronaria NL1: causal agent of apple blotch.</title>
        <authorList>
            <person name="Cheng Q."/>
        </authorList>
    </citation>
    <scope>NUCLEOTIDE SEQUENCE [LARGE SCALE GENOMIC DNA]</scope>
    <source>
        <strain evidence="2 3">NL1</strain>
    </source>
</reference>
<keyword evidence="3" id="KW-1185">Reference proteome</keyword>
<dbReference type="AlphaFoldDB" id="A0A218Z120"/>
<accession>A0A218Z120</accession>
<dbReference type="InParanoid" id="A0A218Z120"/>
<feature type="region of interest" description="Disordered" evidence="1">
    <location>
        <begin position="935"/>
        <end position="1059"/>
    </location>
</feature>
<comment type="caution">
    <text evidence="2">The sequence shown here is derived from an EMBL/GenBank/DDBJ whole genome shotgun (WGS) entry which is preliminary data.</text>
</comment>
<feature type="compositionally biased region" description="Low complexity" evidence="1">
    <location>
        <begin position="643"/>
        <end position="656"/>
    </location>
</feature>
<feature type="compositionally biased region" description="Basic and acidic residues" evidence="1">
    <location>
        <begin position="34"/>
        <end position="47"/>
    </location>
</feature>
<feature type="compositionally biased region" description="Polar residues" evidence="1">
    <location>
        <begin position="951"/>
        <end position="960"/>
    </location>
</feature>
<dbReference type="Proteomes" id="UP000242519">
    <property type="component" value="Unassembled WGS sequence"/>
</dbReference>
<organism evidence="2 3">
    <name type="scientific">Diplocarpon coronariae</name>
    <dbReference type="NCBI Taxonomy" id="2795749"/>
    <lineage>
        <taxon>Eukaryota</taxon>
        <taxon>Fungi</taxon>
        <taxon>Dikarya</taxon>
        <taxon>Ascomycota</taxon>
        <taxon>Pezizomycotina</taxon>
        <taxon>Leotiomycetes</taxon>
        <taxon>Helotiales</taxon>
        <taxon>Drepanopezizaceae</taxon>
        <taxon>Diplocarpon</taxon>
    </lineage>
</organism>
<feature type="region of interest" description="Disordered" evidence="1">
    <location>
        <begin position="867"/>
        <end position="916"/>
    </location>
</feature>
<feature type="compositionally biased region" description="Polar residues" evidence="1">
    <location>
        <begin position="74"/>
        <end position="88"/>
    </location>
</feature>
<feature type="region of interest" description="Disordered" evidence="1">
    <location>
        <begin position="1"/>
        <end position="88"/>
    </location>
</feature>
<evidence type="ECO:0000313" key="3">
    <source>
        <dbReference type="Proteomes" id="UP000242519"/>
    </source>
</evidence>
<dbReference type="OrthoDB" id="3557758at2759"/>
<sequence length="1268" mass="137892">MGHWHRTFGTSRRKTPEEEDKSSRNPSEEDDMSREEYDSSRRDHPDEEFGLPRPTGHFDASEFGDSVDTRYNRYPTSLKPSIQSSDMQNSIRNEAEKHQAPPVPCAQITLDSASTVSTVLEPSPFVTQHILGVNSLPALALPAKLDVASTHNEDTSGFAIFDSRQTSGTNLSPTQALYGSSTDGSKYPTLCATSYKRDNLCSRTSVTSSQITSHNRGHSGNRQVRNPVVQKQDYNVRQRPRTLSRETSLLHDTGATVEEGSYFGSPATARTGLENDASCLESPYGDNLKIPENQNFHKKQEVRGRISPSYKDSVDDRREREESRRITEDRGERIEVAASERPTGPVGSGSGSGRYCEQSMEKRKKAIQPRSEITTAAPTPSRVNVNGQVFNPSICSHTSAFDMMERVSRSAPKVSVGIDHILDHASTLMPNIYTSPHSDSRCFSDDLRAEFSAIRQKSGNKATSSNEAPSNVLISGSQLLDKGVVEPVVEVEEEGEDEVQSAESSSRGAGAHLPSSVEVNANAPKNNSLKAPQQKSQSMLRQSISIFNLRDRTTTPQPTPRPRPIIGEPLRPEHTWGKGTVMEEALDLPPPAASMGLISSSKDVFTVTPRTADYVSVPTLRKSSTIAQMNSQPSTLRSALKTPASQGAGSAAAPRSSRSKNTVHFDLPAAAPQLTKSSTVAQMMGRVPVLSRAPVVRSRNSASKLNSMTDESASASYLEQFTEGPDKVASDNSQASGFSSMRPSIPSAPRPLLSKSKSMFSIFSLSNKRTKDLKKMISKPIEQTSEHLQGRGSQFGGVTGQQLPSNVGVDPRLLDPDFSAAANYTGPGIMVSRGSANMVTHIQGNSRVSESRASRVALNTTQAPKLVNTRSPTSMNERPSSSIISGPGPANKRAGGISAIKQPGGTDTMRAPTSAHDTSAVLGASVAVSDCLQARDSDTTSSQRPQEKNKSTAGDSSFLGSSMAVLENKGSRSPGTMSNFVPCDSQGQRTQVSSISPRQYSSINELRTRHTATPTRIPSPIIDLANGSRTFTSPGVPSRRKEDNPSTAEHSLTRNIPPARLHISGIPMAKSRNLDSFSSFGRSMANSAVRNQSTDFLRAEPTTAVSVELAVAQASDEKKFHMIYESPDGVYPWSGHVSSLESRFRTELQDQLLSSPTVMERFQNREEPPKPDMRHRMSDNSLFDIDDVVDTVGLANYVDEEERIFQRAFIVLAGRCVGEATKHSLWEYQGLFAQVRRIPALKPRPRDVPQASLMSRFSRVIGRSSKDV</sequence>
<protein>
    <submittedName>
        <fullName evidence="2">Uncharacterized protein</fullName>
    </submittedName>
</protein>
<feature type="compositionally biased region" description="Polar residues" evidence="1">
    <location>
        <begin position="867"/>
        <end position="878"/>
    </location>
</feature>
<feature type="compositionally biased region" description="Polar residues" evidence="1">
    <location>
        <begin position="730"/>
        <end position="742"/>
    </location>
</feature>